<dbReference type="GO" id="GO:0006384">
    <property type="term" value="P:transcription initiation at RNA polymerase III promoter"/>
    <property type="evidence" value="ECO:0007669"/>
    <property type="project" value="InterPro"/>
</dbReference>
<organism evidence="1 2">
    <name type="scientific">Rhizopus microsporus ATCC 52813</name>
    <dbReference type="NCBI Taxonomy" id="1340429"/>
    <lineage>
        <taxon>Eukaryota</taxon>
        <taxon>Fungi</taxon>
        <taxon>Fungi incertae sedis</taxon>
        <taxon>Mucoromycota</taxon>
        <taxon>Mucoromycotina</taxon>
        <taxon>Mucoromycetes</taxon>
        <taxon>Mucorales</taxon>
        <taxon>Mucorineae</taxon>
        <taxon>Rhizopodaceae</taxon>
        <taxon>Rhizopus</taxon>
    </lineage>
</organism>
<reference evidence="1 2" key="1">
    <citation type="journal article" date="2016" name="Proc. Natl. Acad. Sci. U.S.A.">
        <title>Lipid metabolic changes in an early divergent fungus govern the establishment of a mutualistic symbiosis with endobacteria.</title>
        <authorList>
            <person name="Lastovetsky O.A."/>
            <person name="Gaspar M.L."/>
            <person name="Mondo S.J."/>
            <person name="LaButti K.M."/>
            <person name="Sandor L."/>
            <person name="Grigoriev I.V."/>
            <person name="Henry S.A."/>
            <person name="Pawlowska T.E."/>
        </authorList>
    </citation>
    <scope>NUCLEOTIDE SEQUENCE [LARGE SCALE GENOMIC DNA]</scope>
    <source>
        <strain evidence="1 2">ATCC 52813</strain>
    </source>
</reference>
<evidence type="ECO:0000313" key="2">
    <source>
        <dbReference type="Proteomes" id="UP000242254"/>
    </source>
</evidence>
<sequence length="278" mass="31271">MDTTPIDFSVEVEKTTKIDNESVPLDKVVQENIHIENLTIDEFEAKFDALLGTVDAFNKQLLKEIVDILKARAEQGIVIHEIKEQLGGRYADEDIIAAIDKLTNHSSPLILQVGSVYPRCVLVPYASDWVIDANVANTADNESGRSKIARSSYKNLARKQLIVPNLWTDINGSLTPVLFNSYAEAIVEFILKRPGTTKAAIHRNFSTSFSRKEVHDILEILVKSKVLREVKIIMSGYRKPSVFTKTRYSQCTTKTTGIDAFAQSCYWATDDFYHKIGQ</sequence>
<dbReference type="GO" id="GO:0003677">
    <property type="term" value="F:DNA binding"/>
    <property type="evidence" value="ECO:0007669"/>
    <property type="project" value="InterPro"/>
</dbReference>
<name>A0A2G4SFP9_RHIZD</name>
<proteinExistence type="predicted"/>
<dbReference type="GeneID" id="35446945"/>
<gene>
    <name evidence="1" type="ORF">RHIMIDRAFT_98103</name>
</gene>
<dbReference type="InterPro" id="IPR044210">
    <property type="entry name" value="Tfc3-like"/>
</dbReference>
<dbReference type="Proteomes" id="UP000242254">
    <property type="component" value="Unassembled WGS sequence"/>
</dbReference>
<accession>A0A2G4SFP9</accession>
<dbReference type="STRING" id="1340429.A0A2G4SFP9"/>
<dbReference type="GO" id="GO:0042791">
    <property type="term" value="P:5S class rRNA transcription by RNA polymerase III"/>
    <property type="evidence" value="ECO:0007669"/>
    <property type="project" value="TreeGrafter"/>
</dbReference>
<dbReference type="GO" id="GO:0000127">
    <property type="term" value="C:transcription factor TFIIIC complex"/>
    <property type="evidence" value="ECO:0007669"/>
    <property type="project" value="InterPro"/>
</dbReference>
<dbReference type="AlphaFoldDB" id="A0A2G4SFP9"/>
<protein>
    <submittedName>
        <fullName evidence="1">Uncharacterized protein</fullName>
    </submittedName>
</protein>
<evidence type="ECO:0000313" key="1">
    <source>
        <dbReference type="EMBL" id="PHZ07590.1"/>
    </source>
</evidence>
<dbReference type="PANTHER" id="PTHR15180:SF1">
    <property type="entry name" value="GENERAL TRANSCRIPTION FACTOR 3C POLYPEPTIDE 1"/>
    <property type="match status" value="1"/>
</dbReference>
<keyword evidence="2" id="KW-1185">Reference proteome</keyword>
<dbReference type="RefSeq" id="XP_023461298.1">
    <property type="nucleotide sequence ID" value="XM_023615957.1"/>
</dbReference>
<dbReference type="PANTHER" id="PTHR15180">
    <property type="entry name" value="GENERAL TRANSCRIPTION FACTOR 3C POLYPEPTIDE 1"/>
    <property type="match status" value="1"/>
</dbReference>
<dbReference type="EMBL" id="KZ303874">
    <property type="protein sequence ID" value="PHZ07590.1"/>
    <property type="molecule type" value="Genomic_DNA"/>
</dbReference>